<evidence type="ECO:0000313" key="1">
    <source>
        <dbReference type="EMBL" id="KAF0825652.1"/>
    </source>
</evidence>
<proteinExistence type="predicted"/>
<organism evidence="1 2">
    <name type="scientific">Cytobacillus firmus</name>
    <name type="common">Bacillus firmus</name>
    <dbReference type="NCBI Taxonomy" id="1399"/>
    <lineage>
        <taxon>Bacteria</taxon>
        <taxon>Bacillati</taxon>
        <taxon>Bacillota</taxon>
        <taxon>Bacilli</taxon>
        <taxon>Bacillales</taxon>
        <taxon>Bacillaceae</taxon>
        <taxon>Cytobacillus</taxon>
    </lineage>
</organism>
<dbReference type="AlphaFoldDB" id="A0A380XXD1"/>
<accession>A0A380XXD1</accession>
<comment type="caution">
    <text evidence="1">The sequence shown here is derived from an EMBL/GenBank/DDBJ whole genome shotgun (WGS) entry which is preliminary data.</text>
</comment>
<protein>
    <submittedName>
        <fullName evidence="1">Uncharacterized protein</fullName>
    </submittedName>
</protein>
<evidence type="ECO:0000313" key="2">
    <source>
        <dbReference type="Proteomes" id="UP000465778"/>
    </source>
</evidence>
<dbReference type="RefSeq" id="WP_061791185.1">
    <property type="nucleotide sequence ID" value="NZ_JABVDD010000001.1"/>
</dbReference>
<reference evidence="1 2" key="1">
    <citation type="journal article" date="2020" name="G3 (Bethesda)">
        <title>Whole Genome Sequencing and Comparative Genomics of Two Nematicidal Bacillus Strains Reveals a Wide Range of Possible Virulence Factors.</title>
        <authorList>
            <person name="Susic N."/>
            <person name="Janezic S."/>
            <person name="Rupnik M."/>
            <person name="Geric Stare B."/>
        </authorList>
    </citation>
    <scope>NUCLEOTIDE SEQUENCE [LARGE SCALE GENOMIC DNA]</scope>
    <source>
        <strain evidence="1 2">I-1582</strain>
    </source>
</reference>
<dbReference type="OrthoDB" id="2696719at2"/>
<name>A0A380XXD1_CYTFI</name>
<dbReference type="GeneID" id="67525202"/>
<gene>
    <name evidence="1" type="ORF">KIS1582_0684</name>
</gene>
<dbReference type="Proteomes" id="UP000465778">
    <property type="component" value="Unassembled WGS sequence"/>
</dbReference>
<dbReference type="EMBL" id="VDEM01000003">
    <property type="protein sequence ID" value="KAF0825652.1"/>
    <property type="molecule type" value="Genomic_DNA"/>
</dbReference>
<sequence length="67" mass="7811">MSRLLSIFMIGLGTYYAYHNRYRLINVIFGNVFLRKLLVTSVMSFPLVRDRMMSSVFSSGPSERRQS</sequence>